<organism evidence="1 2">
    <name type="scientific">Micromonospora tarensis</name>
    <dbReference type="NCBI Taxonomy" id="2806100"/>
    <lineage>
        <taxon>Bacteria</taxon>
        <taxon>Bacillati</taxon>
        <taxon>Actinomycetota</taxon>
        <taxon>Actinomycetes</taxon>
        <taxon>Micromonosporales</taxon>
        <taxon>Micromonosporaceae</taxon>
        <taxon>Micromonospora</taxon>
    </lineage>
</organism>
<evidence type="ECO:0000313" key="2">
    <source>
        <dbReference type="Proteomes" id="UP000622245"/>
    </source>
</evidence>
<comment type="caution">
    <text evidence="1">The sequence shown here is derived from an EMBL/GenBank/DDBJ whole genome shotgun (WGS) entry which is preliminary data.</text>
</comment>
<dbReference type="EMBL" id="JAEVHL010000021">
    <property type="protein sequence ID" value="MBM0275359.1"/>
    <property type="molecule type" value="Genomic_DNA"/>
</dbReference>
<accession>A0ABS1YD78</accession>
<gene>
    <name evidence="1" type="ORF">JM949_07760</name>
</gene>
<keyword evidence="2" id="KW-1185">Reference proteome</keyword>
<sequence length="109" mass="11802">MNLDAIAAALHTAMPVLAAVVYPPLLITAGVSAWYRSLPDPEVRTTAPKPATADAGLRRLRQDIDGPTQVIRRSLPDAGAPIYAELSARHTAEQWLRELGQRAHREVSA</sequence>
<name>A0ABS1YD78_9ACTN</name>
<reference evidence="1 2" key="1">
    <citation type="submission" date="2021-01" db="EMBL/GenBank/DDBJ databases">
        <title>Draft genome sequence of Micromonospora sp. strain STR1s_6.</title>
        <authorList>
            <person name="Karlyshev A."/>
            <person name="Jawad R."/>
        </authorList>
    </citation>
    <scope>NUCLEOTIDE SEQUENCE [LARGE SCALE GENOMIC DNA]</scope>
    <source>
        <strain evidence="1 2">STR1S-6</strain>
    </source>
</reference>
<proteinExistence type="predicted"/>
<evidence type="ECO:0000313" key="1">
    <source>
        <dbReference type="EMBL" id="MBM0275359.1"/>
    </source>
</evidence>
<dbReference type="RefSeq" id="WP_203147757.1">
    <property type="nucleotide sequence ID" value="NZ_JAEVHL010000021.1"/>
</dbReference>
<dbReference type="Proteomes" id="UP000622245">
    <property type="component" value="Unassembled WGS sequence"/>
</dbReference>
<protein>
    <submittedName>
        <fullName evidence="1">Uncharacterized protein</fullName>
    </submittedName>
</protein>